<dbReference type="OrthoDB" id="6495095at2"/>
<evidence type="ECO:0000313" key="3">
    <source>
        <dbReference type="Proteomes" id="UP000295244"/>
    </source>
</evidence>
<dbReference type="RefSeq" id="WP_132687029.1">
    <property type="nucleotide sequence ID" value="NZ_SKBU01000001.1"/>
</dbReference>
<dbReference type="InterPro" id="IPR051030">
    <property type="entry name" value="Vitamin_B12-ABC_binding"/>
</dbReference>
<dbReference type="Pfam" id="PF01497">
    <property type="entry name" value="Peripla_BP_2"/>
    <property type="match status" value="1"/>
</dbReference>
<dbReference type="PROSITE" id="PS50983">
    <property type="entry name" value="FE_B12_PBP"/>
    <property type="match status" value="1"/>
</dbReference>
<dbReference type="PANTHER" id="PTHR42860:SF1">
    <property type="entry name" value="VITAMIN B12-BINDING PROTEIN"/>
    <property type="match status" value="1"/>
</dbReference>
<protein>
    <submittedName>
        <fullName evidence="2">Cobalamin-binding protein</fullName>
    </submittedName>
</protein>
<proteinExistence type="predicted"/>
<dbReference type="SUPFAM" id="SSF53807">
    <property type="entry name" value="Helical backbone' metal receptor"/>
    <property type="match status" value="1"/>
</dbReference>
<dbReference type="InterPro" id="IPR002491">
    <property type="entry name" value="ABC_transptr_periplasmic_BD"/>
</dbReference>
<sequence length="304" mass="32821">MKRVASLLPSATELVHFVGATGSLVGVTHECDYPPGVRSLPRLTASAIDHSKMTSAEIDASVSGHLTDADSLYTLNVELLGRLRPDLILTQGLCEVCSVSMNVVQRAIGELDSEPEVISLDPYSLEEVLQTAITVGRALGREDLARGRVAELKGRVARVREAASGAKRPRVACIEWLDPPFAAGHWVPEMVQMAGGSEVLGKPNTDSFRVSWEDVAAAEPEVIVLMPCGFNVERTLREAHLLRELPGWSDIPAVRGGRVWAVEANSYFSRPAPRLVEGIEILASIIHPELFPGPPSEEVAVRVA</sequence>
<organism evidence="2 3">
    <name type="scientific">Rubrobacter taiwanensis</name>
    <dbReference type="NCBI Taxonomy" id="185139"/>
    <lineage>
        <taxon>Bacteria</taxon>
        <taxon>Bacillati</taxon>
        <taxon>Actinomycetota</taxon>
        <taxon>Rubrobacteria</taxon>
        <taxon>Rubrobacterales</taxon>
        <taxon>Rubrobacteraceae</taxon>
        <taxon>Rubrobacter</taxon>
    </lineage>
</organism>
<dbReference type="PANTHER" id="PTHR42860">
    <property type="entry name" value="VITAMIN B12-BINDING PROTEIN"/>
    <property type="match status" value="1"/>
</dbReference>
<dbReference type="CDD" id="cd01144">
    <property type="entry name" value="BtuF"/>
    <property type="match status" value="1"/>
</dbReference>
<dbReference type="AlphaFoldDB" id="A0A4R1BTB4"/>
<gene>
    <name evidence="2" type="ORF">E0L93_00035</name>
</gene>
<accession>A0A4R1BTB4</accession>
<evidence type="ECO:0000313" key="2">
    <source>
        <dbReference type="EMBL" id="TCJ20657.1"/>
    </source>
</evidence>
<reference evidence="2 3" key="1">
    <citation type="submission" date="2019-03" db="EMBL/GenBank/DDBJ databases">
        <title>Whole genome sequence of a novel Rubrobacter taiwanensis strain, isolated from Yellowstone National Park.</title>
        <authorList>
            <person name="Freed S."/>
            <person name="Ramaley R.F."/>
            <person name="Kyndt J.A."/>
        </authorList>
    </citation>
    <scope>NUCLEOTIDE SEQUENCE [LARGE SCALE GENOMIC DNA]</scope>
    <source>
        <strain evidence="2 3">Yellowstone</strain>
    </source>
</reference>
<dbReference type="Gene3D" id="3.40.50.1980">
    <property type="entry name" value="Nitrogenase molybdenum iron protein domain"/>
    <property type="match status" value="2"/>
</dbReference>
<feature type="domain" description="Fe/B12 periplasmic-binding" evidence="1">
    <location>
        <begin position="3"/>
        <end position="290"/>
    </location>
</feature>
<dbReference type="Proteomes" id="UP000295244">
    <property type="component" value="Unassembled WGS sequence"/>
</dbReference>
<dbReference type="EMBL" id="SKBU01000001">
    <property type="protein sequence ID" value="TCJ20657.1"/>
    <property type="molecule type" value="Genomic_DNA"/>
</dbReference>
<keyword evidence="3" id="KW-1185">Reference proteome</keyword>
<name>A0A4R1BTB4_9ACTN</name>
<evidence type="ECO:0000259" key="1">
    <source>
        <dbReference type="PROSITE" id="PS50983"/>
    </source>
</evidence>
<comment type="caution">
    <text evidence="2">The sequence shown here is derived from an EMBL/GenBank/DDBJ whole genome shotgun (WGS) entry which is preliminary data.</text>
</comment>